<protein>
    <recommendedName>
        <fullName evidence="8">Biotin transporter</fullName>
    </recommendedName>
</protein>
<dbReference type="PANTHER" id="PTHR34295:SF4">
    <property type="entry name" value="BIOTIN TRANSPORTER BIOY-RELATED"/>
    <property type="match status" value="1"/>
</dbReference>
<dbReference type="EMBL" id="CP043494">
    <property type="protein sequence ID" value="WNG51551.1"/>
    <property type="molecule type" value="Genomic_DNA"/>
</dbReference>
<dbReference type="RefSeq" id="WP_395811817.1">
    <property type="nucleotide sequence ID" value="NZ_CP043494.1"/>
</dbReference>
<evidence type="ECO:0000256" key="1">
    <source>
        <dbReference type="ARBA" id="ARBA00004651"/>
    </source>
</evidence>
<feature type="transmembrane region" description="Helical" evidence="9">
    <location>
        <begin position="53"/>
        <end position="72"/>
    </location>
</feature>
<accession>A0ABY9X827</accession>
<evidence type="ECO:0000256" key="2">
    <source>
        <dbReference type="ARBA" id="ARBA00010692"/>
    </source>
</evidence>
<proteinExistence type="inferred from homology"/>
<keyword evidence="5 9" id="KW-0812">Transmembrane</keyword>
<name>A0ABY9X827_9BACT</name>
<evidence type="ECO:0000256" key="7">
    <source>
        <dbReference type="ARBA" id="ARBA00023136"/>
    </source>
</evidence>
<sequence length="197" mass="19996">MKTRDLVHVALFAAIIAVLGLLPPLTLPFFPVPISAQTLGVMLAGSSLGARKAGLSMLLFHVLVAAGLPLLAGGRGGLAVYAGPTGGFFVGFVPGAFLVGWLTERAWTRLSVPLAFAINLLGGACVLYALGIPWLAVAAKLPLAKAALGTLVFIPGDCVKAAIAASTAVTLKRAWPLIQAPRSAAPTSPPPSSTRAA</sequence>
<reference evidence="10 11" key="1">
    <citation type="submission" date="2019-08" db="EMBL/GenBank/DDBJ databases">
        <title>Archangium and Cystobacter genomes.</title>
        <authorList>
            <person name="Chen I.-C.K."/>
            <person name="Wielgoss S."/>
        </authorList>
    </citation>
    <scope>NUCLEOTIDE SEQUENCE [LARGE SCALE GENOMIC DNA]</scope>
    <source>
        <strain evidence="10 11">Cbm 6</strain>
    </source>
</reference>
<feature type="transmembrane region" description="Helical" evidence="9">
    <location>
        <begin position="6"/>
        <end position="32"/>
    </location>
</feature>
<evidence type="ECO:0000256" key="9">
    <source>
        <dbReference type="SAM" id="Phobius"/>
    </source>
</evidence>
<gene>
    <name evidence="10" type="ORF">F0U60_51025</name>
</gene>
<dbReference type="PANTHER" id="PTHR34295">
    <property type="entry name" value="BIOTIN TRANSPORTER BIOY"/>
    <property type="match status" value="1"/>
</dbReference>
<feature type="transmembrane region" description="Helical" evidence="9">
    <location>
        <begin position="78"/>
        <end position="102"/>
    </location>
</feature>
<evidence type="ECO:0000256" key="3">
    <source>
        <dbReference type="ARBA" id="ARBA00022448"/>
    </source>
</evidence>
<keyword evidence="6 9" id="KW-1133">Transmembrane helix</keyword>
<comment type="similarity">
    <text evidence="2 8">Belongs to the BioY family.</text>
</comment>
<dbReference type="Pfam" id="PF02632">
    <property type="entry name" value="BioY"/>
    <property type="match status" value="1"/>
</dbReference>
<evidence type="ECO:0000256" key="8">
    <source>
        <dbReference type="PIRNR" id="PIRNR016661"/>
    </source>
</evidence>
<dbReference type="Gene3D" id="1.10.1760.20">
    <property type="match status" value="1"/>
</dbReference>
<feature type="transmembrane region" description="Helical" evidence="9">
    <location>
        <begin position="114"/>
        <end position="136"/>
    </location>
</feature>
<dbReference type="InterPro" id="IPR003784">
    <property type="entry name" value="BioY"/>
</dbReference>
<keyword evidence="7 8" id="KW-0472">Membrane</keyword>
<comment type="subcellular location">
    <subcellularLocation>
        <location evidence="1 8">Cell membrane</location>
        <topology evidence="1 8">Multi-pass membrane protein</topology>
    </subcellularLocation>
</comment>
<organism evidence="10 11">
    <name type="scientific">Archangium minus</name>
    <dbReference type="NCBI Taxonomy" id="83450"/>
    <lineage>
        <taxon>Bacteria</taxon>
        <taxon>Pseudomonadati</taxon>
        <taxon>Myxococcota</taxon>
        <taxon>Myxococcia</taxon>
        <taxon>Myxococcales</taxon>
        <taxon>Cystobacterineae</taxon>
        <taxon>Archangiaceae</taxon>
        <taxon>Archangium</taxon>
    </lineage>
</organism>
<evidence type="ECO:0000256" key="5">
    <source>
        <dbReference type="ARBA" id="ARBA00022692"/>
    </source>
</evidence>
<keyword evidence="3 8" id="KW-0813">Transport</keyword>
<evidence type="ECO:0000256" key="4">
    <source>
        <dbReference type="ARBA" id="ARBA00022475"/>
    </source>
</evidence>
<evidence type="ECO:0000256" key="6">
    <source>
        <dbReference type="ARBA" id="ARBA00022989"/>
    </source>
</evidence>
<keyword evidence="4 8" id="KW-1003">Cell membrane</keyword>
<evidence type="ECO:0000313" key="10">
    <source>
        <dbReference type="EMBL" id="WNG51551.1"/>
    </source>
</evidence>
<keyword evidence="11" id="KW-1185">Reference proteome</keyword>
<dbReference type="Proteomes" id="UP001611383">
    <property type="component" value="Chromosome"/>
</dbReference>
<dbReference type="PIRSF" id="PIRSF016661">
    <property type="entry name" value="BioY"/>
    <property type="match status" value="1"/>
</dbReference>
<evidence type="ECO:0000313" key="11">
    <source>
        <dbReference type="Proteomes" id="UP001611383"/>
    </source>
</evidence>